<protein>
    <submittedName>
        <fullName evidence="2">Uncharacterized protein</fullName>
    </submittedName>
</protein>
<evidence type="ECO:0000256" key="1">
    <source>
        <dbReference type="SAM" id="MobiDB-lite"/>
    </source>
</evidence>
<feature type="compositionally biased region" description="Polar residues" evidence="1">
    <location>
        <begin position="63"/>
        <end position="77"/>
    </location>
</feature>
<dbReference type="AlphaFoldDB" id="A0A2V1DIC6"/>
<feature type="region of interest" description="Disordered" evidence="1">
    <location>
        <begin position="61"/>
        <end position="89"/>
    </location>
</feature>
<name>A0A2V1DIC6_9PLEO</name>
<keyword evidence="3" id="KW-1185">Reference proteome</keyword>
<sequence length="89" mass="10119">MFYFFFITFFFAFLHSRISIQVLGKLLTRYSQPISLSLSPTPLTSSPSLSPKLSLPLPHRRLSQNQSPCRLQISPQVPKSKKVERIPGS</sequence>
<accession>A0A2V1DIC6</accession>
<dbReference type="Proteomes" id="UP000244855">
    <property type="component" value="Unassembled WGS sequence"/>
</dbReference>
<dbReference type="EMBL" id="KZ805430">
    <property type="protein sequence ID" value="PVH97695.1"/>
    <property type="molecule type" value="Genomic_DNA"/>
</dbReference>
<organism evidence="2 3">
    <name type="scientific">Periconia macrospinosa</name>
    <dbReference type="NCBI Taxonomy" id="97972"/>
    <lineage>
        <taxon>Eukaryota</taxon>
        <taxon>Fungi</taxon>
        <taxon>Dikarya</taxon>
        <taxon>Ascomycota</taxon>
        <taxon>Pezizomycotina</taxon>
        <taxon>Dothideomycetes</taxon>
        <taxon>Pleosporomycetidae</taxon>
        <taxon>Pleosporales</taxon>
        <taxon>Massarineae</taxon>
        <taxon>Periconiaceae</taxon>
        <taxon>Periconia</taxon>
    </lineage>
</organism>
<gene>
    <name evidence="2" type="ORF">DM02DRAFT_616331</name>
</gene>
<proteinExistence type="predicted"/>
<evidence type="ECO:0000313" key="3">
    <source>
        <dbReference type="Proteomes" id="UP000244855"/>
    </source>
</evidence>
<reference evidence="2 3" key="1">
    <citation type="journal article" date="2018" name="Sci. Rep.">
        <title>Comparative genomics provides insights into the lifestyle and reveals functional heterogeneity of dark septate endophytic fungi.</title>
        <authorList>
            <person name="Knapp D.G."/>
            <person name="Nemeth J.B."/>
            <person name="Barry K."/>
            <person name="Hainaut M."/>
            <person name="Henrissat B."/>
            <person name="Johnson J."/>
            <person name="Kuo A."/>
            <person name="Lim J.H.P."/>
            <person name="Lipzen A."/>
            <person name="Nolan M."/>
            <person name="Ohm R.A."/>
            <person name="Tamas L."/>
            <person name="Grigoriev I.V."/>
            <person name="Spatafora J.W."/>
            <person name="Nagy L.G."/>
            <person name="Kovacs G.M."/>
        </authorList>
    </citation>
    <scope>NUCLEOTIDE SEQUENCE [LARGE SCALE GENOMIC DNA]</scope>
    <source>
        <strain evidence="2 3">DSE2036</strain>
    </source>
</reference>
<evidence type="ECO:0000313" key="2">
    <source>
        <dbReference type="EMBL" id="PVH97695.1"/>
    </source>
</evidence>